<sequence length="116" mass="12938">MHFLSFFATIFTFLATLSCVGAALPDYCGFLSIANGKSLDMRNNGHNGCNATFPAGTTAILMRKYSVAQECVCNFYSQYANEQGKGCWNQTDAFRVEGLAQRTELRDIAFYNCWTK</sequence>
<evidence type="ECO:0000256" key="1">
    <source>
        <dbReference type="SAM" id="SignalP"/>
    </source>
</evidence>
<keyword evidence="1" id="KW-0732">Signal</keyword>
<protein>
    <submittedName>
        <fullName evidence="2">Uncharacterized protein</fullName>
    </submittedName>
</protein>
<name>A0A6A6RRS4_9PLEO</name>
<dbReference type="EMBL" id="MU006791">
    <property type="protein sequence ID" value="KAF2637907.1"/>
    <property type="molecule type" value="Genomic_DNA"/>
</dbReference>
<proteinExistence type="predicted"/>
<keyword evidence="3" id="KW-1185">Reference proteome</keyword>
<dbReference type="Proteomes" id="UP000799753">
    <property type="component" value="Unassembled WGS sequence"/>
</dbReference>
<gene>
    <name evidence="2" type="ORF">P280DRAFT_482352</name>
</gene>
<dbReference type="AlphaFoldDB" id="A0A6A6RRS4"/>
<evidence type="ECO:0000313" key="2">
    <source>
        <dbReference type="EMBL" id="KAF2637907.1"/>
    </source>
</evidence>
<feature type="signal peptide" evidence="1">
    <location>
        <begin position="1"/>
        <end position="22"/>
    </location>
</feature>
<reference evidence="2" key="1">
    <citation type="journal article" date="2020" name="Stud. Mycol.">
        <title>101 Dothideomycetes genomes: a test case for predicting lifestyles and emergence of pathogens.</title>
        <authorList>
            <person name="Haridas S."/>
            <person name="Albert R."/>
            <person name="Binder M."/>
            <person name="Bloem J."/>
            <person name="Labutti K."/>
            <person name="Salamov A."/>
            <person name="Andreopoulos B."/>
            <person name="Baker S."/>
            <person name="Barry K."/>
            <person name="Bills G."/>
            <person name="Bluhm B."/>
            <person name="Cannon C."/>
            <person name="Castanera R."/>
            <person name="Culley D."/>
            <person name="Daum C."/>
            <person name="Ezra D."/>
            <person name="Gonzalez J."/>
            <person name="Henrissat B."/>
            <person name="Kuo A."/>
            <person name="Liang C."/>
            <person name="Lipzen A."/>
            <person name="Lutzoni F."/>
            <person name="Magnuson J."/>
            <person name="Mondo S."/>
            <person name="Nolan M."/>
            <person name="Ohm R."/>
            <person name="Pangilinan J."/>
            <person name="Park H.-J."/>
            <person name="Ramirez L."/>
            <person name="Alfaro M."/>
            <person name="Sun H."/>
            <person name="Tritt A."/>
            <person name="Yoshinaga Y."/>
            <person name="Zwiers L.-H."/>
            <person name="Turgeon B."/>
            <person name="Goodwin S."/>
            <person name="Spatafora J."/>
            <person name="Crous P."/>
            <person name="Grigoriev I."/>
        </authorList>
    </citation>
    <scope>NUCLEOTIDE SEQUENCE</scope>
    <source>
        <strain evidence="2">CBS 473.64</strain>
    </source>
</reference>
<evidence type="ECO:0000313" key="3">
    <source>
        <dbReference type="Proteomes" id="UP000799753"/>
    </source>
</evidence>
<accession>A0A6A6RRS4</accession>
<organism evidence="2 3">
    <name type="scientific">Massarina eburnea CBS 473.64</name>
    <dbReference type="NCBI Taxonomy" id="1395130"/>
    <lineage>
        <taxon>Eukaryota</taxon>
        <taxon>Fungi</taxon>
        <taxon>Dikarya</taxon>
        <taxon>Ascomycota</taxon>
        <taxon>Pezizomycotina</taxon>
        <taxon>Dothideomycetes</taxon>
        <taxon>Pleosporomycetidae</taxon>
        <taxon>Pleosporales</taxon>
        <taxon>Massarineae</taxon>
        <taxon>Massarinaceae</taxon>
        <taxon>Massarina</taxon>
    </lineage>
</organism>
<feature type="chain" id="PRO_5025623498" evidence="1">
    <location>
        <begin position="23"/>
        <end position="116"/>
    </location>
</feature>